<name>A0A0K8NT71_PISS1</name>
<reference evidence="3 4" key="2">
    <citation type="journal article" date="2016" name="Science">
        <title>A bacterium that degrades and assimilates poly(ethylene terephthalate).</title>
        <authorList>
            <person name="Yoshida S."/>
            <person name="Hiraga K."/>
            <person name="Takehana T."/>
            <person name="Taniguchi I."/>
            <person name="Yamaji H."/>
            <person name="Maeda Y."/>
            <person name="Toyohara K."/>
            <person name="Miyamoto K."/>
            <person name="Kimura Y."/>
            <person name="Oda K."/>
        </authorList>
    </citation>
    <scope>NUCLEOTIDE SEQUENCE [LARGE SCALE GENOMIC DNA]</scope>
    <source>
        <strain evidence="4">NBRC 110686 / TISTR 2288 / 201-F6</strain>
    </source>
</reference>
<keyword evidence="3" id="KW-0969">Cilium</keyword>
<dbReference type="EMBL" id="BBYR01000001">
    <property type="protein sequence ID" value="GAP33606.1"/>
    <property type="molecule type" value="Genomic_DNA"/>
</dbReference>
<sequence>MSMQPLARLLAATLAFCSAAVLAAVDINQADQAALESVKGIGPALSTRLLDERKKSPFKDWPDLIDRVKGIGPGNASRYSEAGLTVNGSPYAGAAGAGGKPDAKADKAGAQAAKK</sequence>
<gene>
    <name evidence="3" type="ORF">ISF6_0052</name>
</gene>
<comment type="caution">
    <text evidence="3">The sequence shown here is derived from an EMBL/GenBank/DDBJ whole genome shotgun (WGS) entry which is preliminary data.</text>
</comment>
<feature type="chain" id="PRO_5005513295" evidence="2">
    <location>
        <begin position="24"/>
        <end position="115"/>
    </location>
</feature>
<dbReference type="STRING" id="1547922.ISF6_0052"/>
<dbReference type="RefSeq" id="WP_369691110.1">
    <property type="nucleotide sequence ID" value="NZ_BBYR01000001.1"/>
</dbReference>
<dbReference type="Proteomes" id="UP000037660">
    <property type="component" value="Unassembled WGS sequence"/>
</dbReference>
<dbReference type="AlphaFoldDB" id="A0A0K8NT71"/>
<evidence type="ECO:0000256" key="1">
    <source>
        <dbReference type="SAM" id="MobiDB-lite"/>
    </source>
</evidence>
<keyword evidence="2" id="KW-0732">Signal</keyword>
<organism evidence="3 4">
    <name type="scientific">Piscinibacter sakaiensis</name>
    <name type="common">Ideonella sakaiensis</name>
    <dbReference type="NCBI Taxonomy" id="1547922"/>
    <lineage>
        <taxon>Bacteria</taxon>
        <taxon>Pseudomonadati</taxon>
        <taxon>Pseudomonadota</taxon>
        <taxon>Betaproteobacteria</taxon>
        <taxon>Burkholderiales</taxon>
        <taxon>Sphaerotilaceae</taxon>
        <taxon>Piscinibacter</taxon>
    </lineage>
</organism>
<keyword evidence="3" id="KW-0966">Cell projection</keyword>
<reference evidence="4" key="1">
    <citation type="submission" date="2015-07" db="EMBL/GenBank/DDBJ databases">
        <title>Discovery of a poly(ethylene terephthalate assimilation.</title>
        <authorList>
            <person name="Yoshida S."/>
            <person name="Hiraga K."/>
            <person name="Takehana T."/>
            <person name="Taniguchi I."/>
            <person name="Yamaji H."/>
            <person name="Maeda Y."/>
            <person name="Toyohara K."/>
            <person name="Miyamoto K."/>
            <person name="Kimura Y."/>
            <person name="Oda K."/>
        </authorList>
    </citation>
    <scope>NUCLEOTIDE SEQUENCE [LARGE SCALE GENOMIC DNA]</scope>
    <source>
        <strain evidence="4">NBRC 110686 / TISTR 2288 / 201-F6</strain>
    </source>
</reference>
<evidence type="ECO:0000256" key="2">
    <source>
        <dbReference type="SAM" id="SignalP"/>
    </source>
</evidence>
<dbReference type="Gene3D" id="1.10.150.320">
    <property type="entry name" value="Photosystem II 12 kDa extrinsic protein"/>
    <property type="match status" value="1"/>
</dbReference>
<keyword evidence="4" id="KW-1185">Reference proteome</keyword>
<protein>
    <submittedName>
        <fullName evidence="3">Flagellar hook-length control protein FliK</fullName>
    </submittedName>
</protein>
<dbReference type="SUPFAM" id="SSF160975">
    <property type="entry name" value="AF1531-like"/>
    <property type="match status" value="1"/>
</dbReference>
<accession>A0A0K8NT71</accession>
<keyword evidence="3" id="KW-0282">Flagellum</keyword>
<evidence type="ECO:0000313" key="3">
    <source>
        <dbReference type="EMBL" id="GAP33606.1"/>
    </source>
</evidence>
<feature type="signal peptide" evidence="2">
    <location>
        <begin position="1"/>
        <end position="23"/>
    </location>
</feature>
<feature type="region of interest" description="Disordered" evidence="1">
    <location>
        <begin position="94"/>
        <end position="115"/>
    </location>
</feature>
<proteinExistence type="predicted"/>
<dbReference type="Pfam" id="PF12836">
    <property type="entry name" value="HHH_3"/>
    <property type="match status" value="1"/>
</dbReference>
<evidence type="ECO:0000313" key="4">
    <source>
        <dbReference type="Proteomes" id="UP000037660"/>
    </source>
</evidence>